<accession>A0A9Q9IXM0</accession>
<evidence type="ECO:0000256" key="1">
    <source>
        <dbReference type="SAM" id="MobiDB-lite"/>
    </source>
</evidence>
<feature type="region of interest" description="Disordered" evidence="1">
    <location>
        <begin position="64"/>
        <end position="86"/>
    </location>
</feature>
<dbReference type="Proteomes" id="UP001058381">
    <property type="component" value="Chromosome"/>
</dbReference>
<dbReference type="AlphaFoldDB" id="A0A9Q9IXM0"/>
<organism evidence="2 6">
    <name type="scientific">Xanthomonas prunicola</name>
    <dbReference type="NCBI Taxonomy" id="2053930"/>
    <lineage>
        <taxon>Bacteria</taxon>
        <taxon>Pseudomonadati</taxon>
        <taxon>Pseudomonadota</taxon>
        <taxon>Gammaproteobacteria</taxon>
        <taxon>Lysobacterales</taxon>
        <taxon>Lysobacteraceae</taxon>
        <taxon>Xanthomonas</taxon>
    </lineage>
</organism>
<evidence type="ECO:0000313" key="6">
    <source>
        <dbReference type="Proteomes" id="UP001058381"/>
    </source>
</evidence>
<dbReference type="EMBL" id="CP096142">
    <property type="protein sequence ID" value="UXA65474.1"/>
    <property type="molecule type" value="Genomic_DNA"/>
</dbReference>
<evidence type="ECO:0000313" key="4">
    <source>
        <dbReference type="EMBL" id="UXA65471.1"/>
    </source>
</evidence>
<dbReference type="EMBL" id="CP096142">
    <property type="protein sequence ID" value="UXA65468.1"/>
    <property type="molecule type" value="Genomic_DNA"/>
</dbReference>
<evidence type="ECO:0000313" key="5">
    <source>
        <dbReference type="EMBL" id="UXA65474.1"/>
    </source>
</evidence>
<sequence>MQLIALAKQRPHHLGAAEQQRQPVKIRGFNLTPFSGHQVATMVDEAASPIRVNQIAMAVHPEELEGGVAGPGPTRLPMADGAQADAEEARSLFASESTEDPSVAELCVADYGTMRRFV</sequence>
<evidence type="ECO:0000313" key="2">
    <source>
        <dbReference type="EMBL" id="UXA65465.1"/>
    </source>
</evidence>
<proteinExistence type="predicted"/>
<protein>
    <submittedName>
        <fullName evidence="2">Uncharacterized protein</fullName>
    </submittedName>
</protein>
<reference evidence="2" key="1">
    <citation type="submission" date="2022-04" db="EMBL/GenBank/DDBJ databases">
        <title>Xanthomonas prunicola pv. tritici, a pathogen causing a previously unreported foliar disease of wheat.</title>
        <authorList>
            <person name="Clavijo F."/>
            <person name="Curland R.D."/>
            <person name="Dill-Macky R."/>
            <person name="Pereyra S."/>
            <person name="Roman-Reyna V."/>
            <person name="Siri M.I."/>
        </authorList>
    </citation>
    <scope>NUCLEOTIDE SEQUENCE</scope>
    <source>
        <strain evidence="2">CIX249</strain>
    </source>
</reference>
<evidence type="ECO:0000313" key="3">
    <source>
        <dbReference type="EMBL" id="UXA65468.1"/>
    </source>
</evidence>
<dbReference type="EMBL" id="CP096142">
    <property type="protein sequence ID" value="UXA65465.1"/>
    <property type="molecule type" value="Genomic_DNA"/>
</dbReference>
<gene>
    <name evidence="2" type="ORF">M0D43_21830</name>
    <name evidence="3" type="ORF">M0D43_21845</name>
    <name evidence="4" type="ORF">M0D43_21860</name>
    <name evidence="5" type="ORF">M0D43_21875</name>
</gene>
<name>A0A9Q9IXM0_9XANT</name>
<dbReference type="EMBL" id="CP096142">
    <property type="protein sequence ID" value="UXA65471.1"/>
    <property type="molecule type" value="Genomic_DNA"/>
</dbReference>